<feature type="transmembrane region" description="Helical" evidence="1">
    <location>
        <begin position="40"/>
        <end position="65"/>
    </location>
</feature>
<comment type="caution">
    <text evidence="2">The sequence shown here is derived from an EMBL/GenBank/DDBJ whole genome shotgun (WGS) entry which is preliminary data.</text>
</comment>
<sequence length="355" mass="39906">MLLLPLWKFAAKKYVGRTMRELEDYIPQIVGFNVDYFSTLFVSVCMFSSGSVLMTVLAIVVDIVLSLLEYRELRTNANTVYNLLRDNKNWSKSHLCNHTSEDLLTLLLEVTRNPEAHDVISLPNVRLWACEPHPISSDRLEILKTLSTSDVYGSRSCHTIPTKANASLSSSLLVQTRRVLVAPIGPTESVVEKTHSLRNPRVSTSILNTQVFGSERSKKKLITQGLQLLFHCEYLVLVEYIECVVPIVFVTYQSVLRQLPNVIYAPEGAEGWQSGPIGSILLFAVLEVCSLLALKVLLERKFAFSPLYQLAYVLETQLEFVQTDVFIATIVLLPFELVHFGTNVKANDLVLHAAH</sequence>
<dbReference type="EMBL" id="LNFO01003787">
    <property type="protein sequence ID" value="KUF82263.1"/>
    <property type="molecule type" value="Genomic_DNA"/>
</dbReference>
<accession>A0A0W8CDY1</accession>
<protein>
    <submittedName>
        <fullName evidence="2">Uncharacterized protein</fullName>
    </submittedName>
</protein>
<reference evidence="2 3" key="1">
    <citation type="submission" date="2015-11" db="EMBL/GenBank/DDBJ databases">
        <title>Genomes and virulence difference between two physiological races of Phytophthora nicotianae.</title>
        <authorList>
            <person name="Liu H."/>
            <person name="Ma X."/>
            <person name="Yu H."/>
            <person name="Fang D."/>
            <person name="Li Y."/>
            <person name="Wang X."/>
            <person name="Wang W."/>
            <person name="Dong Y."/>
            <person name="Xiao B."/>
        </authorList>
    </citation>
    <scope>NUCLEOTIDE SEQUENCE [LARGE SCALE GENOMIC DNA]</scope>
    <source>
        <strain evidence="3">race 0</strain>
    </source>
</reference>
<keyword evidence="1" id="KW-0472">Membrane</keyword>
<evidence type="ECO:0000313" key="3">
    <source>
        <dbReference type="Proteomes" id="UP000052943"/>
    </source>
</evidence>
<dbReference type="Proteomes" id="UP000052943">
    <property type="component" value="Unassembled WGS sequence"/>
</dbReference>
<proteinExistence type="predicted"/>
<dbReference type="OrthoDB" id="106445at2759"/>
<dbReference type="AlphaFoldDB" id="A0A0W8CDY1"/>
<evidence type="ECO:0000256" key="1">
    <source>
        <dbReference type="SAM" id="Phobius"/>
    </source>
</evidence>
<feature type="transmembrane region" description="Helical" evidence="1">
    <location>
        <begin position="228"/>
        <end position="252"/>
    </location>
</feature>
<organism evidence="2 3">
    <name type="scientific">Phytophthora nicotianae</name>
    <name type="common">Potato buckeye rot agent</name>
    <name type="synonym">Phytophthora parasitica</name>
    <dbReference type="NCBI Taxonomy" id="4792"/>
    <lineage>
        <taxon>Eukaryota</taxon>
        <taxon>Sar</taxon>
        <taxon>Stramenopiles</taxon>
        <taxon>Oomycota</taxon>
        <taxon>Peronosporomycetes</taxon>
        <taxon>Peronosporales</taxon>
        <taxon>Peronosporaceae</taxon>
        <taxon>Phytophthora</taxon>
    </lineage>
</organism>
<evidence type="ECO:0000313" key="2">
    <source>
        <dbReference type="EMBL" id="KUF82263.1"/>
    </source>
</evidence>
<keyword evidence="1" id="KW-0812">Transmembrane</keyword>
<name>A0A0W8CDY1_PHYNI</name>
<gene>
    <name evidence="2" type="ORF">AM587_10000732</name>
</gene>
<keyword evidence="1" id="KW-1133">Transmembrane helix</keyword>
<feature type="transmembrane region" description="Helical" evidence="1">
    <location>
        <begin position="277"/>
        <end position="298"/>
    </location>
</feature>